<sequence length="104" mass="11756">MAMQRPIRDLSLSIKPCALYLSADSQTFPRIMIDPLDKEQPCTRLAEDEIPESLAMGFVGVGVCAYLLYFFIVNKPKNTAIKTKAVDTWTLVNKPQRSTILFFI</sequence>
<protein>
    <submittedName>
        <fullName evidence="2">Uncharacterized protein</fullName>
    </submittedName>
</protein>
<keyword evidence="1" id="KW-1133">Transmembrane helix</keyword>
<evidence type="ECO:0000256" key="1">
    <source>
        <dbReference type="SAM" id="Phobius"/>
    </source>
</evidence>
<evidence type="ECO:0000313" key="2">
    <source>
        <dbReference type="EMBL" id="PIU37593.1"/>
    </source>
</evidence>
<dbReference type="EMBL" id="PEWY01000001">
    <property type="protein sequence ID" value="PIU37593.1"/>
    <property type="molecule type" value="Genomic_DNA"/>
</dbReference>
<evidence type="ECO:0000313" key="3">
    <source>
        <dbReference type="Proteomes" id="UP000230184"/>
    </source>
</evidence>
<accession>A0A2M6YVS6</accession>
<comment type="caution">
    <text evidence="2">The sequence shown here is derived from an EMBL/GenBank/DDBJ whole genome shotgun (WGS) entry which is preliminary data.</text>
</comment>
<feature type="transmembrane region" description="Helical" evidence="1">
    <location>
        <begin position="54"/>
        <end position="72"/>
    </location>
</feature>
<keyword evidence="1" id="KW-0472">Membrane</keyword>
<gene>
    <name evidence="2" type="ORF">COT02_00015</name>
</gene>
<organism evidence="2 3">
    <name type="scientific">Candidatus Roizmanbacteria bacterium CG07_land_8_20_14_0_80_34_15</name>
    <dbReference type="NCBI Taxonomy" id="1974849"/>
    <lineage>
        <taxon>Bacteria</taxon>
        <taxon>Candidatus Roizmaniibacteriota</taxon>
    </lineage>
</organism>
<dbReference type="Proteomes" id="UP000230184">
    <property type="component" value="Unassembled WGS sequence"/>
</dbReference>
<name>A0A2M6YVS6_9BACT</name>
<reference evidence="3" key="1">
    <citation type="submission" date="2017-09" db="EMBL/GenBank/DDBJ databases">
        <title>Depth-based differentiation of microbial function through sediment-hosted aquifers and enrichment of novel symbionts in the deep terrestrial subsurface.</title>
        <authorList>
            <person name="Probst A.J."/>
            <person name="Ladd B."/>
            <person name="Jarett J.K."/>
            <person name="Geller-Mcgrath D.E."/>
            <person name="Sieber C.M.K."/>
            <person name="Emerson J.B."/>
            <person name="Anantharaman K."/>
            <person name="Thomas B.C."/>
            <person name="Malmstrom R."/>
            <person name="Stieglmeier M."/>
            <person name="Klingl A."/>
            <person name="Woyke T."/>
            <person name="Ryan C.M."/>
            <person name="Banfield J.F."/>
        </authorList>
    </citation>
    <scope>NUCLEOTIDE SEQUENCE [LARGE SCALE GENOMIC DNA]</scope>
</reference>
<keyword evidence="1" id="KW-0812">Transmembrane</keyword>
<dbReference type="AlphaFoldDB" id="A0A2M6YVS6"/>
<proteinExistence type="predicted"/>